<evidence type="ECO:0000313" key="2">
    <source>
        <dbReference type="Proteomes" id="UP000636709"/>
    </source>
</evidence>
<accession>A0A835KMM4</accession>
<reference evidence="1" key="1">
    <citation type="submission" date="2020-07" db="EMBL/GenBank/DDBJ databases">
        <title>Genome sequence and genetic diversity analysis of an under-domesticated orphan crop, white fonio (Digitaria exilis).</title>
        <authorList>
            <person name="Bennetzen J.L."/>
            <person name="Chen S."/>
            <person name="Ma X."/>
            <person name="Wang X."/>
            <person name="Yssel A.E.J."/>
            <person name="Chaluvadi S.R."/>
            <person name="Johnson M."/>
            <person name="Gangashetty P."/>
            <person name="Hamidou F."/>
            <person name="Sanogo M.D."/>
            <person name="Zwaenepoel A."/>
            <person name="Wallace J."/>
            <person name="Van De Peer Y."/>
            <person name="Van Deynze A."/>
        </authorList>
    </citation>
    <scope>NUCLEOTIDE SEQUENCE</scope>
    <source>
        <tissue evidence="1">Leaves</tissue>
    </source>
</reference>
<proteinExistence type="predicted"/>
<keyword evidence="2" id="KW-1185">Reference proteome</keyword>
<dbReference type="EMBL" id="JACEFO010000866">
    <property type="protein sequence ID" value="KAF8754413.1"/>
    <property type="molecule type" value="Genomic_DNA"/>
</dbReference>
<name>A0A835KMM4_9POAL</name>
<organism evidence="1 2">
    <name type="scientific">Digitaria exilis</name>
    <dbReference type="NCBI Taxonomy" id="1010633"/>
    <lineage>
        <taxon>Eukaryota</taxon>
        <taxon>Viridiplantae</taxon>
        <taxon>Streptophyta</taxon>
        <taxon>Embryophyta</taxon>
        <taxon>Tracheophyta</taxon>
        <taxon>Spermatophyta</taxon>
        <taxon>Magnoliopsida</taxon>
        <taxon>Liliopsida</taxon>
        <taxon>Poales</taxon>
        <taxon>Poaceae</taxon>
        <taxon>PACMAD clade</taxon>
        <taxon>Panicoideae</taxon>
        <taxon>Panicodae</taxon>
        <taxon>Paniceae</taxon>
        <taxon>Anthephorinae</taxon>
        <taxon>Digitaria</taxon>
    </lineage>
</organism>
<evidence type="ECO:0000313" key="1">
    <source>
        <dbReference type="EMBL" id="KAF8754413.1"/>
    </source>
</evidence>
<dbReference type="AlphaFoldDB" id="A0A835KMM4"/>
<protein>
    <submittedName>
        <fullName evidence="1">Uncharacterized protein</fullName>
    </submittedName>
</protein>
<comment type="caution">
    <text evidence="1">The sequence shown here is derived from an EMBL/GenBank/DDBJ whole genome shotgun (WGS) entry which is preliminary data.</text>
</comment>
<dbReference type="Proteomes" id="UP000636709">
    <property type="component" value="Unassembled WGS sequence"/>
</dbReference>
<gene>
    <name evidence="1" type="ORF">HU200_011495</name>
</gene>
<sequence>MAAPGGPAPRRAMHQLGVWSNDQDRIVFAVPAISVSVVVNHVMGRYNIPIVHDDDHDRVFLVRLPSAADVARFNGHTWTWWSEEVFFRRVLRVVHDDDLDAYINQAPHLSLSRPLVRCLAFVVAAAPPHSTPPLGAAFIV</sequence>